<evidence type="ECO:0000256" key="2">
    <source>
        <dbReference type="ARBA" id="ARBA00023015"/>
    </source>
</evidence>
<dbReference type="GO" id="GO:0003677">
    <property type="term" value="F:DNA binding"/>
    <property type="evidence" value="ECO:0007669"/>
    <property type="project" value="UniProtKB-KW"/>
</dbReference>
<dbReference type="SUPFAM" id="SSF46785">
    <property type="entry name" value="Winged helix' DNA-binding domain"/>
    <property type="match status" value="1"/>
</dbReference>
<reference evidence="6 7" key="1">
    <citation type="journal article" date="2007" name="Int. J. Syst. Evol. Microbiol.">
        <title>Oceanobacillus profundus sp. nov., isolated from a deep-sea sediment core.</title>
        <authorList>
            <person name="Kim Y.G."/>
            <person name="Choi D.H."/>
            <person name="Hyun S."/>
            <person name="Cho B.C."/>
        </authorList>
    </citation>
    <scope>NUCLEOTIDE SEQUENCE [LARGE SCALE GENOMIC DNA]</scope>
    <source>
        <strain evidence="6 7">DSM 18246</strain>
    </source>
</reference>
<comment type="caution">
    <text evidence="6">The sequence shown here is derived from an EMBL/GenBank/DDBJ whole genome shotgun (WGS) entry which is preliminary data.</text>
</comment>
<evidence type="ECO:0000259" key="5">
    <source>
        <dbReference type="PROSITE" id="PS50931"/>
    </source>
</evidence>
<gene>
    <name evidence="6" type="ORF">D1B32_02930</name>
</gene>
<dbReference type="InterPro" id="IPR036390">
    <property type="entry name" value="WH_DNA-bd_sf"/>
</dbReference>
<keyword evidence="2" id="KW-0805">Transcription regulation</keyword>
<keyword evidence="7" id="KW-1185">Reference proteome</keyword>
<name>A0A417YPW1_9BACI</name>
<evidence type="ECO:0000313" key="7">
    <source>
        <dbReference type="Proteomes" id="UP000285456"/>
    </source>
</evidence>
<feature type="domain" description="HTH lysR-type" evidence="5">
    <location>
        <begin position="1"/>
        <end position="58"/>
    </location>
</feature>
<dbReference type="CDD" id="cd05466">
    <property type="entry name" value="PBP2_LTTR_substrate"/>
    <property type="match status" value="1"/>
</dbReference>
<comment type="similarity">
    <text evidence="1">Belongs to the LysR transcriptional regulatory family.</text>
</comment>
<dbReference type="PANTHER" id="PTHR30346:SF28">
    <property type="entry name" value="HTH-TYPE TRANSCRIPTIONAL REGULATOR CYNR"/>
    <property type="match status" value="1"/>
</dbReference>
<dbReference type="PRINTS" id="PR00039">
    <property type="entry name" value="HTHLYSR"/>
</dbReference>
<dbReference type="PROSITE" id="PS50931">
    <property type="entry name" value="HTH_LYSR"/>
    <property type="match status" value="1"/>
</dbReference>
<accession>A0A417YPW1</accession>
<dbReference type="RefSeq" id="WP_118888586.1">
    <property type="nucleotide sequence ID" value="NZ_PHUT01000001.1"/>
</dbReference>
<dbReference type="GO" id="GO:0032993">
    <property type="term" value="C:protein-DNA complex"/>
    <property type="evidence" value="ECO:0007669"/>
    <property type="project" value="TreeGrafter"/>
</dbReference>
<dbReference type="Pfam" id="PF00126">
    <property type="entry name" value="HTH_1"/>
    <property type="match status" value="1"/>
</dbReference>
<evidence type="ECO:0000256" key="4">
    <source>
        <dbReference type="ARBA" id="ARBA00023163"/>
    </source>
</evidence>
<proteinExistence type="inferred from homology"/>
<evidence type="ECO:0000256" key="1">
    <source>
        <dbReference type="ARBA" id="ARBA00009437"/>
    </source>
</evidence>
<dbReference type="Gene3D" id="3.40.190.290">
    <property type="match status" value="1"/>
</dbReference>
<dbReference type="SUPFAM" id="SSF53850">
    <property type="entry name" value="Periplasmic binding protein-like II"/>
    <property type="match status" value="1"/>
</dbReference>
<protein>
    <submittedName>
        <fullName evidence="6">LysR family transcriptional regulator</fullName>
    </submittedName>
</protein>
<dbReference type="PANTHER" id="PTHR30346">
    <property type="entry name" value="TRANSCRIPTIONAL DUAL REGULATOR HCAR-RELATED"/>
    <property type="match status" value="1"/>
</dbReference>
<keyword evidence="4" id="KW-0804">Transcription</keyword>
<evidence type="ECO:0000313" key="6">
    <source>
        <dbReference type="EMBL" id="RHW35593.1"/>
    </source>
</evidence>
<evidence type="ECO:0000256" key="3">
    <source>
        <dbReference type="ARBA" id="ARBA00023125"/>
    </source>
</evidence>
<dbReference type="InterPro" id="IPR036388">
    <property type="entry name" value="WH-like_DNA-bd_sf"/>
</dbReference>
<keyword evidence="3" id="KW-0238">DNA-binding</keyword>
<dbReference type="FunFam" id="1.10.10.10:FF:000001">
    <property type="entry name" value="LysR family transcriptional regulator"/>
    <property type="match status" value="1"/>
</dbReference>
<dbReference type="EMBL" id="QWEH01000001">
    <property type="protein sequence ID" value="RHW35593.1"/>
    <property type="molecule type" value="Genomic_DNA"/>
</dbReference>
<dbReference type="InterPro" id="IPR005119">
    <property type="entry name" value="LysR_subst-bd"/>
</dbReference>
<dbReference type="OrthoDB" id="9803735at2"/>
<organism evidence="6 7">
    <name type="scientific">Oceanobacillus profundus</name>
    <dbReference type="NCBI Taxonomy" id="372463"/>
    <lineage>
        <taxon>Bacteria</taxon>
        <taxon>Bacillati</taxon>
        <taxon>Bacillota</taxon>
        <taxon>Bacilli</taxon>
        <taxon>Bacillales</taxon>
        <taxon>Bacillaceae</taxon>
        <taxon>Oceanobacillus</taxon>
    </lineage>
</organism>
<dbReference type="Proteomes" id="UP000285456">
    <property type="component" value="Unassembled WGS sequence"/>
</dbReference>
<dbReference type="Pfam" id="PF03466">
    <property type="entry name" value="LysR_substrate"/>
    <property type="match status" value="1"/>
</dbReference>
<sequence length="296" mass="33893">MDMRQLRYFYTIATEGQITRAAKILHMAQPPLSQSLKALESEIGVPLFERNGKKMELTEAGEVLYKKADYFFKFFDEALIEVKETGEGLKGQLTVGCVKTLFSHVPQRIKSFREKYPNVTFELREGDSYLLAEQLNNRNIDLAIVRLPLDMEPYSSLFLPEENYVAIMPEQWAKSYESETITMNELANLPLLLLRRISGVGQYELIMDKFEKRGLTPNIVTVCPDVDMILELVNVEVGASILPASILKKHFNAGIKGFAIEDETIISKSAIIWLKDRYLSKSKQRFIEYFEESIGK</sequence>
<dbReference type="Gene3D" id="1.10.10.10">
    <property type="entry name" value="Winged helix-like DNA-binding domain superfamily/Winged helix DNA-binding domain"/>
    <property type="match status" value="1"/>
</dbReference>
<dbReference type="GO" id="GO:0003700">
    <property type="term" value="F:DNA-binding transcription factor activity"/>
    <property type="evidence" value="ECO:0007669"/>
    <property type="project" value="InterPro"/>
</dbReference>
<dbReference type="AlphaFoldDB" id="A0A417YPW1"/>
<dbReference type="InterPro" id="IPR000847">
    <property type="entry name" value="LysR_HTH_N"/>
</dbReference>